<dbReference type="EMBL" id="JARQWQ010000121">
    <property type="protein sequence ID" value="KAK2549769.1"/>
    <property type="molecule type" value="Genomic_DNA"/>
</dbReference>
<feature type="region of interest" description="Disordered" evidence="1">
    <location>
        <begin position="410"/>
        <end position="435"/>
    </location>
</feature>
<accession>A0AAD9UTU2</accession>
<feature type="compositionally biased region" description="Basic and acidic residues" evidence="1">
    <location>
        <begin position="217"/>
        <end position="260"/>
    </location>
</feature>
<gene>
    <name evidence="2" type="ORF">P5673_029747</name>
</gene>
<feature type="compositionally biased region" description="Basic and acidic residues" evidence="1">
    <location>
        <begin position="107"/>
        <end position="118"/>
    </location>
</feature>
<comment type="caution">
    <text evidence="2">The sequence shown here is derived from an EMBL/GenBank/DDBJ whole genome shotgun (WGS) entry which is preliminary data.</text>
</comment>
<dbReference type="AlphaFoldDB" id="A0AAD9UTU2"/>
<feature type="compositionally biased region" description="Acidic residues" evidence="1">
    <location>
        <begin position="346"/>
        <end position="370"/>
    </location>
</feature>
<reference evidence="2" key="1">
    <citation type="journal article" date="2023" name="G3 (Bethesda)">
        <title>Whole genome assembly and annotation of the endangered Caribbean coral Acropora cervicornis.</title>
        <authorList>
            <person name="Selwyn J.D."/>
            <person name="Vollmer S.V."/>
        </authorList>
    </citation>
    <scope>NUCLEOTIDE SEQUENCE</scope>
    <source>
        <strain evidence="2">K2</strain>
    </source>
</reference>
<feature type="compositionally biased region" description="Basic and acidic residues" evidence="1">
    <location>
        <begin position="84"/>
        <end position="100"/>
    </location>
</feature>
<evidence type="ECO:0000313" key="3">
    <source>
        <dbReference type="Proteomes" id="UP001249851"/>
    </source>
</evidence>
<feature type="compositionally biased region" description="Basic and acidic residues" evidence="1">
    <location>
        <begin position="138"/>
        <end position="154"/>
    </location>
</feature>
<evidence type="ECO:0000256" key="1">
    <source>
        <dbReference type="SAM" id="MobiDB-lite"/>
    </source>
</evidence>
<reference evidence="2" key="2">
    <citation type="journal article" date="2023" name="Science">
        <title>Genomic signatures of disease resistance in endangered staghorn corals.</title>
        <authorList>
            <person name="Vollmer S.V."/>
            <person name="Selwyn J.D."/>
            <person name="Despard B.A."/>
            <person name="Roesel C.L."/>
        </authorList>
    </citation>
    <scope>NUCLEOTIDE SEQUENCE</scope>
    <source>
        <strain evidence="2">K2</strain>
    </source>
</reference>
<feature type="compositionally biased region" description="Basic and acidic residues" evidence="1">
    <location>
        <begin position="63"/>
        <end position="76"/>
    </location>
</feature>
<feature type="compositionally biased region" description="Basic and acidic residues" evidence="1">
    <location>
        <begin position="321"/>
        <end position="339"/>
    </location>
</feature>
<sequence length="449" mass="51249">MKAFWRCCCPCCFRGEPEEKPRVKVSYGDARSPKQAPEETVALLKPEEQHRDAINENGQTVKAKGEESSDQNKHDEEKEDEPPSDTKQEDNEDNDKKDDTGAAMKVNAERNTDTDNRKGTKTVTTATMEASSAGESRNSTREILEDAHNKSNRNEDEETEIVEYVDKYGRRVRRRIVKKIVTTTITTKKGSGEDGSESGKKDGDSYSSVYKKSVVTKKMDGDENRSELERSTTTSDDKNQIVVVKTDRKIDMPDWIEESKSPGTKRQNLDSSDISIHLKYPTKDVTDKKESGEKAKESKIQAELAKRDRPDISIDDLEDLLQQKENEKPEVKRTEKEIKPAPPEPTPDDDEDENEDDEDEDDEYDEFEEEIVIIEVNRKYRFPKGMEAPKPVPKKAGIPIEDLLEIPTMQIQQESTPDDKPLMEEEDIESTERPPIVFCEPDWTLLDKQ</sequence>
<evidence type="ECO:0000313" key="2">
    <source>
        <dbReference type="EMBL" id="KAK2549769.1"/>
    </source>
</evidence>
<proteinExistence type="predicted"/>
<name>A0AAD9UTU2_ACRCE</name>
<feature type="compositionally biased region" description="Polar residues" evidence="1">
    <location>
        <begin position="121"/>
        <end position="137"/>
    </location>
</feature>
<protein>
    <submittedName>
        <fullName evidence="2">Uncharacterized protein</fullName>
    </submittedName>
</protein>
<feature type="compositionally biased region" description="Basic and acidic residues" evidence="1">
    <location>
        <begin position="281"/>
        <end position="312"/>
    </location>
</feature>
<feature type="compositionally biased region" description="Low complexity" evidence="1">
    <location>
        <begin position="180"/>
        <end position="189"/>
    </location>
</feature>
<feature type="region of interest" description="Disordered" evidence="1">
    <location>
        <begin position="15"/>
        <end position="158"/>
    </location>
</feature>
<feature type="compositionally biased region" description="Basic and acidic residues" evidence="1">
    <location>
        <begin position="45"/>
        <end position="54"/>
    </location>
</feature>
<feature type="compositionally biased region" description="Polar residues" evidence="1">
    <location>
        <begin position="261"/>
        <end position="274"/>
    </location>
</feature>
<organism evidence="2 3">
    <name type="scientific">Acropora cervicornis</name>
    <name type="common">Staghorn coral</name>
    <dbReference type="NCBI Taxonomy" id="6130"/>
    <lineage>
        <taxon>Eukaryota</taxon>
        <taxon>Metazoa</taxon>
        <taxon>Cnidaria</taxon>
        <taxon>Anthozoa</taxon>
        <taxon>Hexacorallia</taxon>
        <taxon>Scleractinia</taxon>
        <taxon>Astrocoeniina</taxon>
        <taxon>Acroporidae</taxon>
        <taxon>Acropora</taxon>
    </lineage>
</organism>
<dbReference type="Proteomes" id="UP001249851">
    <property type="component" value="Unassembled WGS sequence"/>
</dbReference>
<keyword evidence="3" id="KW-1185">Reference proteome</keyword>
<feature type="region of interest" description="Disordered" evidence="1">
    <location>
        <begin position="180"/>
        <end position="370"/>
    </location>
</feature>